<evidence type="ECO:0008006" key="3">
    <source>
        <dbReference type="Google" id="ProtNLM"/>
    </source>
</evidence>
<dbReference type="RefSeq" id="WP_069940507.1">
    <property type="nucleotide sequence ID" value="NZ_CP075897.1"/>
</dbReference>
<dbReference type="GeneID" id="88811442"/>
<keyword evidence="2" id="KW-1185">Reference proteome</keyword>
<accession>A0ABX8GEG8</accession>
<dbReference type="Proteomes" id="UP000679498">
    <property type="component" value="Chromosome"/>
</dbReference>
<organism evidence="1 2">
    <name type="scientific">Exiguobacterium acetylicum</name>
    <name type="common">Brevibacterium acetylicum</name>
    <dbReference type="NCBI Taxonomy" id="41170"/>
    <lineage>
        <taxon>Bacteria</taxon>
        <taxon>Bacillati</taxon>
        <taxon>Bacillota</taxon>
        <taxon>Bacilli</taxon>
        <taxon>Bacillales</taxon>
        <taxon>Bacillales Family XII. Incertae Sedis</taxon>
        <taxon>Exiguobacterium</taxon>
    </lineage>
</organism>
<protein>
    <recommendedName>
        <fullName evidence="3">SIR2-like domain-containing protein</fullName>
    </recommendedName>
</protein>
<evidence type="ECO:0000313" key="2">
    <source>
        <dbReference type="Proteomes" id="UP000679498"/>
    </source>
</evidence>
<sequence>MNELTIDEYSFQSKSIQHMLQTSEINVLGPLQTIYEIMCYDHTVGSFTSELTEAVLYDTLVRFNHFPLYITTNFDEIREDEMDLLERLKLRPFVCHEHLRYEGDQRRTSFYCCIEVLNANDLCFVLKESFFRAAYSETFLITFARPTFELKTSGKWIFKEAKYTHVIDARDRLPFILPSHDALGFMWFSNGDAFQTVDQLKATLPTDYSD</sequence>
<name>A0ABX8GEG8_EXIAC</name>
<reference evidence="1 2" key="1">
    <citation type="submission" date="2021-05" db="EMBL/GenBank/DDBJ databases">
        <title>Biocontrol using Exiguobacterium acetylicum SI17 against litchi downy blight caused by Peronophythora litchii.</title>
        <authorList>
            <person name="Zheng L."/>
        </authorList>
    </citation>
    <scope>NUCLEOTIDE SEQUENCE [LARGE SCALE GENOMIC DNA]</scope>
    <source>
        <strain evidence="1 2">SI17</strain>
    </source>
</reference>
<proteinExistence type="predicted"/>
<gene>
    <name evidence="1" type="ORF">KKI46_07130</name>
</gene>
<evidence type="ECO:0000313" key="1">
    <source>
        <dbReference type="EMBL" id="QWB31412.1"/>
    </source>
</evidence>
<dbReference type="EMBL" id="CP075897">
    <property type="protein sequence ID" value="QWB31412.1"/>
    <property type="molecule type" value="Genomic_DNA"/>
</dbReference>